<feature type="compositionally biased region" description="Basic and acidic residues" evidence="7">
    <location>
        <begin position="460"/>
        <end position="475"/>
    </location>
</feature>
<evidence type="ECO:0000256" key="1">
    <source>
        <dbReference type="ARBA" id="ARBA00022723"/>
    </source>
</evidence>
<keyword evidence="10" id="KW-1185">Reference proteome</keyword>
<feature type="domain" description="SCAN box" evidence="8">
    <location>
        <begin position="201"/>
        <end position="282"/>
    </location>
</feature>
<dbReference type="SUPFAM" id="SSF109640">
    <property type="entry name" value="KRAB domain (Kruppel-associated box)"/>
    <property type="match status" value="1"/>
</dbReference>
<evidence type="ECO:0000256" key="6">
    <source>
        <dbReference type="ARBA" id="ARBA00023242"/>
    </source>
</evidence>
<dbReference type="Pfam" id="PF04500">
    <property type="entry name" value="FLYWCH"/>
    <property type="match status" value="1"/>
</dbReference>
<keyword evidence="4" id="KW-0805">Transcription regulation</keyword>
<evidence type="ECO:0000256" key="5">
    <source>
        <dbReference type="ARBA" id="ARBA00023163"/>
    </source>
</evidence>
<dbReference type="PROSITE" id="PS50805">
    <property type="entry name" value="KRAB"/>
    <property type="match status" value="1"/>
</dbReference>
<dbReference type="Gene3D" id="1.10.4020.10">
    <property type="entry name" value="DNA breaking-rejoining enzymes"/>
    <property type="match status" value="1"/>
</dbReference>
<evidence type="ECO:0000313" key="10">
    <source>
        <dbReference type="Proteomes" id="UP001652642"/>
    </source>
</evidence>
<dbReference type="Proteomes" id="UP001652642">
    <property type="component" value="Chromosome 2"/>
</dbReference>
<dbReference type="InterPro" id="IPR007588">
    <property type="entry name" value="Znf_FLYWCH"/>
</dbReference>
<dbReference type="PROSITE" id="PS50804">
    <property type="entry name" value="SCAN_BOX"/>
    <property type="match status" value="1"/>
</dbReference>
<dbReference type="Pfam" id="PF01352">
    <property type="entry name" value="KRAB"/>
    <property type="match status" value="1"/>
</dbReference>
<reference evidence="11" key="2">
    <citation type="submission" date="2025-08" db="UniProtKB">
        <authorList>
            <consortium name="RefSeq"/>
        </authorList>
    </citation>
    <scope>IDENTIFICATION</scope>
</reference>
<dbReference type="Gene3D" id="6.10.140.140">
    <property type="match status" value="1"/>
</dbReference>
<feature type="compositionally biased region" description="Polar residues" evidence="7">
    <location>
        <begin position="678"/>
        <end position="696"/>
    </location>
</feature>
<dbReference type="Pfam" id="PF02023">
    <property type="entry name" value="SCAN"/>
    <property type="match status" value="1"/>
</dbReference>
<dbReference type="SMART" id="SM00349">
    <property type="entry name" value="KRAB"/>
    <property type="match status" value="1"/>
</dbReference>
<feature type="compositionally biased region" description="Polar residues" evidence="7">
    <location>
        <begin position="476"/>
        <end position="487"/>
    </location>
</feature>
<feature type="compositionally biased region" description="Polar residues" evidence="7">
    <location>
        <begin position="154"/>
        <end position="164"/>
    </location>
</feature>
<feature type="region of interest" description="Disordered" evidence="7">
    <location>
        <begin position="131"/>
        <end position="170"/>
    </location>
</feature>
<feature type="compositionally biased region" description="Polar residues" evidence="7">
    <location>
        <begin position="783"/>
        <end position="801"/>
    </location>
</feature>
<feature type="domain" description="KRAB" evidence="9">
    <location>
        <begin position="294"/>
        <end position="378"/>
    </location>
</feature>
<accession>A0ABM5FHS7</accession>
<dbReference type="SUPFAM" id="SSF47353">
    <property type="entry name" value="Retrovirus capsid dimerization domain-like"/>
    <property type="match status" value="1"/>
</dbReference>
<feature type="region of interest" description="Disordered" evidence="7">
    <location>
        <begin position="439"/>
        <end position="490"/>
    </location>
</feature>
<sequence>MSLQYIKSQKGRDQLLYKGYLHKKERTSGDKILWKCADYHKYRCTGRAHTHHGRVIKYVPHMHPPSKREEENNAGACEAKEALSTQETVQKAVMANGEALPGAVTNKKPRIQNNPKQTIQRLRACLNATRQSASDARTPATIAGATVEGPPLPSSQTSGLQEPSANGGGGDSVATPILCIKIEAPDAPHWALNHASQEASRQRFRSPTIWPEAAPLEILSQLSEAAQQWLHPQERNKEQIVDLVILEQFLDVLPVEMRMWVKAREPGSSKEAAELAEAYVREQNLPGHSVQEQLTFEDVSVHFTTEEWALLDYRQKTLYWNVMHQNYNNVAFLAGGGIDGLHKAPAPQQESPAHVVELSEICEETFSQGSELSLVRENWLDRQQKNSSGEEEEKSINVRTDLRKLDRDTVDLEAELGVHPWCICSDCEKLCQSLTRLDNQESPRKEDLKSTMLPEGSYEISEKNHSQNPKGKNEEGQNNVEKQQPNHVGNEEEKCILLRNPDLQDTKLAQYVCTDDAEQVESLALVSNHNPSGEGAGFVIIPEESQQVWKEGASQSHRQDMLLGPGHICPTLGSPELNGAAELISGNQNILVSHEGNRSGDKAEQKKLILFEDRTEEPAREMLHPSVNPTPKAQCTCANCGSQDESPEHNDCQKIIHGEDLYTCPKCATLSPQNSDQVTQHSCSDSEGNSSSLSTSIKHRKSVKRGKYFKGRNIHINCILGAHQRIHPRRKLWKDWSFYRQSGCRPLGSGKDLRKPLKQNMLKSSTRNCEPLHQTTETVKLSCEPSSNPKYLEPQQRSSSPPFLDSMAAEPTLMHLITLLQQVATDTAEIKTAVSSLHTTVTGIQNALGSFPGSTDETEHRISNLEDTSRNTKAQLVQHCNDIKAIEAKLVGKGVQNNVIAGLWSSLKVNRGPSPLNLSPNS</sequence>
<feature type="compositionally biased region" description="Basic and acidic residues" evidence="7">
    <location>
        <begin position="439"/>
        <end position="449"/>
    </location>
</feature>
<organism evidence="10 11">
    <name type="scientific">Pogona vitticeps</name>
    <name type="common">central bearded dragon</name>
    <dbReference type="NCBI Taxonomy" id="103695"/>
    <lineage>
        <taxon>Eukaryota</taxon>
        <taxon>Metazoa</taxon>
        <taxon>Chordata</taxon>
        <taxon>Craniata</taxon>
        <taxon>Vertebrata</taxon>
        <taxon>Euteleostomi</taxon>
        <taxon>Lepidosauria</taxon>
        <taxon>Squamata</taxon>
        <taxon>Bifurcata</taxon>
        <taxon>Unidentata</taxon>
        <taxon>Episquamata</taxon>
        <taxon>Toxicofera</taxon>
        <taxon>Iguania</taxon>
        <taxon>Acrodonta</taxon>
        <taxon>Agamidae</taxon>
        <taxon>Amphibolurinae</taxon>
        <taxon>Pogona</taxon>
    </lineage>
</organism>
<dbReference type="InterPro" id="IPR003309">
    <property type="entry name" value="SCAN_dom"/>
</dbReference>
<dbReference type="InterPro" id="IPR001909">
    <property type="entry name" value="KRAB"/>
</dbReference>
<reference evidence="10" key="1">
    <citation type="submission" date="2025-05" db="UniProtKB">
        <authorList>
            <consortium name="RefSeq"/>
        </authorList>
    </citation>
    <scope>NUCLEOTIDE SEQUENCE [LARGE SCALE GENOMIC DNA]</scope>
</reference>
<dbReference type="Gene3D" id="2.20.25.240">
    <property type="match status" value="1"/>
</dbReference>
<protein>
    <submittedName>
        <fullName evidence="11">Uncharacterized protein isoform X1</fullName>
    </submittedName>
</protein>
<gene>
    <name evidence="11" type="primary">LOC110088025</name>
</gene>
<keyword evidence="2" id="KW-0863">Zinc-finger</keyword>
<evidence type="ECO:0000256" key="7">
    <source>
        <dbReference type="SAM" id="MobiDB-lite"/>
    </source>
</evidence>
<dbReference type="PANTHER" id="PTHR45935:SF15">
    <property type="entry name" value="SCAN BOX DOMAIN-CONTAINING PROTEIN"/>
    <property type="match status" value="1"/>
</dbReference>
<evidence type="ECO:0000256" key="2">
    <source>
        <dbReference type="ARBA" id="ARBA00022771"/>
    </source>
</evidence>
<name>A0ABM5FHS7_9SAUR</name>
<dbReference type="InterPro" id="IPR038269">
    <property type="entry name" value="SCAN_sf"/>
</dbReference>
<evidence type="ECO:0000259" key="9">
    <source>
        <dbReference type="PROSITE" id="PS50805"/>
    </source>
</evidence>
<feature type="region of interest" description="Disordered" evidence="7">
    <location>
        <begin position="678"/>
        <end position="699"/>
    </location>
</feature>
<dbReference type="GeneID" id="110088025"/>
<feature type="region of interest" description="Disordered" evidence="7">
    <location>
        <begin position="783"/>
        <end position="802"/>
    </location>
</feature>
<dbReference type="PANTHER" id="PTHR45935">
    <property type="entry name" value="PROTEIN ZBED8-RELATED"/>
    <property type="match status" value="1"/>
</dbReference>
<keyword evidence="6" id="KW-0539">Nucleus</keyword>
<evidence type="ECO:0000256" key="3">
    <source>
        <dbReference type="ARBA" id="ARBA00022833"/>
    </source>
</evidence>
<dbReference type="InterPro" id="IPR036051">
    <property type="entry name" value="KRAB_dom_sf"/>
</dbReference>
<evidence type="ECO:0000259" key="8">
    <source>
        <dbReference type="PROSITE" id="PS50804"/>
    </source>
</evidence>
<dbReference type="SMART" id="SM00431">
    <property type="entry name" value="SCAN"/>
    <property type="match status" value="1"/>
</dbReference>
<proteinExistence type="predicted"/>
<keyword evidence="5" id="KW-0804">Transcription</keyword>
<dbReference type="CDD" id="cd07765">
    <property type="entry name" value="KRAB_A-box"/>
    <property type="match status" value="1"/>
</dbReference>
<dbReference type="InterPro" id="IPR050916">
    <property type="entry name" value="SCAN-C2H2_zinc_finger"/>
</dbReference>
<dbReference type="RefSeq" id="XP_072844946.1">
    <property type="nucleotide sequence ID" value="XM_072988845.1"/>
</dbReference>
<evidence type="ECO:0000256" key="4">
    <source>
        <dbReference type="ARBA" id="ARBA00023015"/>
    </source>
</evidence>
<keyword evidence="3" id="KW-0862">Zinc</keyword>
<evidence type="ECO:0000313" key="11">
    <source>
        <dbReference type="RefSeq" id="XP_072844946.1"/>
    </source>
</evidence>
<keyword evidence="1" id="KW-0479">Metal-binding</keyword>